<organism evidence="1 2">
    <name type="scientific">Macrostomum lignano</name>
    <dbReference type="NCBI Taxonomy" id="282301"/>
    <lineage>
        <taxon>Eukaryota</taxon>
        <taxon>Metazoa</taxon>
        <taxon>Spiralia</taxon>
        <taxon>Lophotrochozoa</taxon>
        <taxon>Platyhelminthes</taxon>
        <taxon>Rhabditophora</taxon>
        <taxon>Macrostomorpha</taxon>
        <taxon>Macrostomida</taxon>
        <taxon>Macrostomidae</taxon>
        <taxon>Macrostomum</taxon>
    </lineage>
</organism>
<keyword evidence="2" id="KW-1185">Reference proteome</keyword>
<evidence type="ECO:0000313" key="1">
    <source>
        <dbReference type="EMBL" id="PAA57748.1"/>
    </source>
</evidence>
<proteinExistence type="predicted"/>
<sequence length="164" mass="18108">MVGSVRAKQDVEDMGVCEMLQTSVGSVRYKEELEVRECASFLETSVMVGSVRAKQDVEDMGVCEMLQTSDSTMRYKEELEVRECVSFLERPFVQSELLVHPISSSVGVQCNQPIGSTSVCFEVSTSTGFISTFATFADASAQVFQEVRGTGLLIEEKIFVTPFD</sequence>
<dbReference type="Proteomes" id="UP000215902">
    <property type="component" value="Unassembled WGS sequence"/>
</dbReference>
<comment type="caution">
    <text evidence="1">The sequence shown here is derived from an EMBL/GenBank/DDBJ whole genome shotgun (WGS) entry which is preliminary data.</text>
</comment>
<reference evidence="1 2" key="1">
    <citation type="submission" date="2017-06" db="EMBL/GenBank/DDBJ databases">
        <title>A platform for efficient transgenesis in Macrostomum lignano, a flatworm model organism for stem cell research.</title>
        <authorList>
            <person name="Berezikov E."/>
        </authorList>
    </citation>
    <scope>NUCLEOTIDE SEQUENCE [LARGE SCALE GENOMIC DNA]</scope>
    <source>
        <strain evidence="1">DV1</strain>
        <tissue evidence="1">Whole organism</tissue>
    </source>
</reference>
<accession>A0A267E8B3</accession>
<dbReference type="EMBL" id="NIVC01002449">
    <property type="protein sequence ID" value="PAA57748.1"/>
    <property type="molecule type" value="Genomic_DNA"/>
</dbReference>
<dbReference type="AlphaFoldDB" id="A0A267E8B3"/>
<name>A0A267E8B3_9PLAT</name>
<protein>
    <submittedName>
        <fullName evidence="1">Uncharacterized protein</fullName>
    </submittedName>
</protein>
<gene>
    <name evidence="1" type="ORF">BOX15_Mlig000986g17</name>
</gene>
<evidence type="ECO:0000313" key="2">
    <source>
        <dbReference type="Proteomes" id="UP000215902"/>
    </source>
</evidence>